<feature type="region of interest" description="Disordered" evidence="1">
    <location>
        <begin position="23"/>
        <end position="46"/>
    </location>
</feature>
<dbReference type="Pfam" id="PF13360">
    <property type="entry name" value="PQQ_2"/>
    <property type="match status" value="1"/>
</dbReference>
<dbReference type="STRING" id="630515.SAMN04489812_3940"/>
<gene>
    <name evidence="3" type="ORF">SAMN04489812_3940</name>
</gene>
<dbReference type="SUPFAM" id="SSF50998">
    <property type="entry name" value="Quinoprotein alcohol dehydrogenase-like"/>
    <property type="match status" value="1"/>
</dbReference>
<dbReference type="Gene3D" id="2.130.10.10">
    <property type="entry name" value="YVTN repeat-like/Quinoprotein amine dehydrogenase"/>
    <property type="match status" value="1"/>
</dbReference>
<dbReference type="Proteomes" id="UP000199103">
    <property type="component" value="Chromosome I"/>
</dbReference>
<proteinExistence type="predicted"/>
<dbReference type="InterPro" id="IPR002372">
    <property type="entry name" value="PQQ_rpt_dom"/>
</dbReference>
<protein>
    <submittedName>
        <fullName evidence="3">PQQ-like domain-containing protein</fullName>
    </submittedName>
</protein>
<dbReference type="AlphaFoldDB" id="A0A1H1X5F7"/>
<organism evidence="3 4">
    <name type="scientific">Microlunatus soli</name>
    <dbReference type="NCBI Taxonomy" id="630515"/>
    <lineage>
        <taxon>Bacteria</taxon>
        <taxon>Bacillati</taxon>
        <taxon>Actinomycetota</taxon>
        <taxon>Actinomycetes</taxon>
        <taxon>Propionibacteriales</taxon>
        <taxon>Propionibacteriaceae</taxon>
        <taxon>Microlunatus</taxon>
    </lineage>
</organism>
<feature type="domain" description="Pyrrolo-quinoline quinone repeat" evidence="2">
    <location>
        <begin position="100"/>
        <end position="220"/>
    </location>
</feature>
<dbReference type="RefSeq" id="WP_157683571.1">
    <property type="nucleotide sequence ID" value="NZ_LT629772.1"/>
</dbReference>
<accession>A0A1H1X5F7</accession>
<keyword evidence="4" id="KW-1185">Reference proteome</keyword>
<evidence type="ECO:0000313" key="4">
    <source>
        <dbReference type="Proteomes" id="UP000199103"/>
    </source>
</evidence>
<evidence type="ECO:0000259" key="2">
    <source>
        <dbReference type="Pfam" id="PF13360"/>
    </source>
</evidence>
<dbReference type="OrthoDB" id="3719747at2"/>
<name>A0A1H1X5F7_9ACTN</name>
<evidence type="ECO:0000313" key="3">
    <source>
        <dbReference type="EMBL" id="SDT04595.1"/>
    </source>
</evidence>
<dbReference type="EMBL" id="LT629772">
    <property type="protein sequence ID" value="SDT04595.1"/>
    <property type="molecule type" value="Genomic_DNA"/>
</dbReference>
<feature type="compositionally biased region" description="Low complexity" evidence="1">
    <location>
        <begin position="30"/>
        <end position="43"/>
    </location>
</feature>
<dbReference type="InterPro" id="IPR015943">
    <property type="entry name" value="WD40/YVTN_repeat-like_dom_sf"/>
</dbReference>
<dbReference type="InterPro" id="IPR011047">
    <property type="entry name" value="Quinoprotein_ADH-like_sf"/>
</dbReference>
<sequence>MIATIVVLVIVALVLQLVSRLSGDETDSGSRPAPTRSSAPSVPERQAELRWKIKPAALRPKLAEAEFVAAIDGDFDGPYVTEQHGLWLTLTGTEDAEQTVLHAIDPATGKVRWQRPIDGALCTAEADPAGIICAEIVDRDATSGSGKRWRLQRLDPESGTIRRSVELNGWFSALHRSGNTVVALEQREPGPHAVLRGFDPKTLKQRWSRDLKDEPGQDEMFSENKVVHRKLPDQDRVLDRPRFRDVGPKTGHGSTARTELVALWAGGRTAFVRPDTGKLVMMPHCSRLVDDGKRLWCNEVAGAASYSYRGKLLHRIKGPRLAFPGDDGIGVDRNRPVFIDDGGAPVSVDLGSGKVGGAYAAPGAGSVWGMKTTPSVESVGRYTFLIGEAGTMLVDPERDKIIWTNTEITQSDQPLLQGTEVMFGYSTFSVVDVRNGKQRAEVDIDGLYIRMIGDRLAGVGPDEISLQRLP</sequence>
<reference evidence="3 4" key="1">
    <citation type="submission" date="2016-10" db="EMBL/GenBank/DDBJ databases">
        <authorList>
            <person name="de Groot N.N."/>
        </authorList>
    </citation>
    <scope>NUCLEOTIDE SEQUENCE [LARGE SCALE GENOMIC DNA]</scope>
    <source>
        <strain evidence="3 4">DSM 21800</strain>
    </source>
</reference>
<evidence type="ECO:0000256" key="1">
    <source>
        <dbReference type="SAM" id="MobiDB-lite"/>
    </source>
</evidence>